<gene>
    <name evidence="1" type="ORF">U2I54_28725</name>
</gene>
<name>A0ABU5K5B3_9BACI</name>
<dbReference type="EMBL" id="JAXOVW010000290">
    <property type="protein sequence ID" value="MDZ5610848.1"/>
    <property type="molecule type" value="Genomic_DNA"/>
</dbReference>
<proteinExistence type="predicted"/>
<evidence type="ECO:0000313" key="1">
    <source>
        <dbReference type="EMBL" id="MDZ5610848.1"/>
    </source>
</evidence>
<organism evidence="1 2">
    <name type="scientific">Bacillus bingmayongensis</name>
    <dbReference type="NCBI Taxonomy" id="1150157"/>
    <lineage>
        <taxon>Bacteria</taxon>
        <taxon>Bacillati</taxon>
        <taxon>Bacillota</taxon>
        <taxon>Bacilli</taxon>
        <taxon>Bacillales</taxon>
        <taxon>Bacillaceae</taxon>
        <taxon>Bacillus</taxon>
    </lineage>
</organism>
<accession>A0ABU5K5B3</accession>
<reference evidence="2" key="1">
    <citation type="submission" date="2023-11" db="EMBL/GenBank/DDBJ databases">
        <title>Genome Sequence of Bacillus pseudomycoides stain BUPM19.</title>
        <authorList>
            <person name="Farhat A."/>
        </authorList>
    </citation>
    <scope>NUCLEOTIDE SEQUENCE [LARGE SCALE GENOMIC DNA]</scope>
    <source>
        <strain evidence="2">BUPM19</strain>
    </source>
</reference>
<comment type="caution">
    <text evidence="1">The sequence shown here is derived from an EMBL/GenBank/DDBJ whole genome shotgun (WGS) entry which is preliminary data.</text>
</comment>
<keyword evidence="2" id="KW-1185">Reference proteome</keyword>
<feature type="non-terminal residue" evidence="1">
    <location>
        <position position="1"/>
    </location>
</feature>
<dbReference type="Proteomes" id="UP001291930">
    <property type="component" value="Unassembled WGS sequence"/>
</dbReference>
<protein>
    <submittedName>
        <fullName evidence="1">FAD-dependent oxidoreductase</fullName>
    </submittedName>
</protein>
<sequence>VQVGWVIRKGTYSDLRRKGIESFQNQLITVDPELEQQLRVYLHDFKQCSVLDIQVATSNQWVHDGLM</sequence>
<evidence type="ECO:0000313" key="2">
    <source>
        <dbReference type="Proteomes" id="UP001291930"/>
    </source>
</evidence>